<feature type="binding site" evidence="13">
    <location>
        <position position="122"/>
    </location>
    <ligand>
        <name>substrate</name>
    </ligand>
</feature>
<dbReference type="PANTHER" id="PTHR11406">
    <property type="entry name" value="PHOSPHOGLYCERATE KINASE"/>
    <property type="match status" value="1"/>
</dbReference>
<protein>
    <recommendedName>
        <fullName evidence="6 13">Phosphoglycerate kinase</fullName>
        <ecNumber evidence="5 13">2.7.2.3</ecNumber>
    </recommendedName>
</protein>
<accession>A0A1Q4HZ71</accession>
<comment type="pathway">
    <text evidence="2 13">Carbohydrate degradation; glycolysis; pyruvate from D-glyceraldehyde 3-phosphate: step 2/5.</text>
</comment>
<feature type="binding site" evidence="13 14">
    <location>
        <begin position="63"/>
        <end position="66"/>
    </location>
    <ligand>
        <name>substrate</name>
    </ligand>
</feature>
<feature type="binding site" evidence="14">
    <location>
        <position position="122"/>
    </location>
    <ligand>
        <name>(2R)-3-phosphoglycerate</name>
        <dbReference type="ChEBI" id="CHEBI:58272"/>
    </ligand>
</feature>
<feature type="binding site" evidence="13">
    <location>
        <position position="40"/>
    </location>
    <ligand>
        <name>substrate</name>
    </ligand>
</feature>
<dbReference type="InterPro" id="IPR036043">
    <property type="entry name" value="Phosphoglycerate_kinase_sf"/>
</dbReference>
<proteinExistence type="inferred from homology"/>
<dbReference type="PROSITE" id="PS00111">
    <property type="entry name" value="PGLYCERATE_KINASE"/>
    <property type="match status" value="1"/>
</dbReference>
<gene>
    <name evidence="13" type="primary">pgk</name>
    <name evidence="17" type="ORF">BRW65_06805</name>
</gene>
<evidence type="ECO:0000256" key="3">
    <source>
        <dbReference type="ARBA" id="ARBA00008982"/>
    </source>
</evidence>
<dbReference type="GO" id="GO:0004618">
    <property type="term" value="F:phosphoglycerate kinase activity"/>
    <property type="evidence" value="ECO:0007669"/>
    <property type="project" value="UniProtKB-UniRule"/>
</dbReference>
<dbReference type="GO" id="GO:0005829">
    <property type="term" value="C:cytosol"/>
    <property type="evidence" value="ECO:0007669"/>
    <property type="project" value="TreeGrafter"/>
</dbReference>
<dbReference type="OrthoDB" id="9808460at2"/>
<dbReference type="PRINTS" id="PR00477">
    <property type="entry name" value="PHGLYCKINASE"/>
</dbReference>
<evidence type="ECO:0000256" key="11">
    <source>
        <dbReference type="ARBA" id="ARBA00022840"/>
    </source>
</evidence>
<feature type="binding site" evidence="13 15">
    <location>
        <position position="331"/>
    </location>
    <ligand>
        <name>ATP</name>
        <dbReference type="ChEBI" id="CHEBI:30616"/>
    </ligand>
</feature>
<evidence type="ECO:0000256" key="4">
    <source>
        <dbReference type="ARBA" id="ARBA00011245"/>
    </source>
</evidence>
<evidence type="ECO:0000256" key="15">
    <source>
        <dbReference type="PIRSR" id="PIRSR000724-2"/>
    </source>
</evidence>
<dbReference type="FunFam" id="3.40.50.1260:FF:000031">
    <property type="entry name" value="Phosphoglycerate kinase 1"/>
    <property type="match status" value="1"/>
</dbReference>
<feature type="binding site" evidence="13 15">
    <location>
        <begin position="360"/>
        <end position="363"/>
    </location>
    <ligand>
        <name>ATP</name>
        <dbReference type="ChEBI" id="CHEBI:30616"/>
    </ligand>
</feature>
<dbReference type="GO" id="GO:0043531">
    <property type="term" value="F:ADP binding"/>
    <property type="evidence" value="ECO:0007669"/>
    <property type="project" value="TreeGrafter"/>
</dbReference>
<feature type="binding site" evidence="13">
    <location>
        <position position="300"/>
    </location>
    <ligand>
        <name>ATP</name>
        <dbReference type="ChEBI" id="CHEBI:30616"/>
    </ligand>
</feature>
<comment type="similarity">
    <text evidence="3 13 16">Belongs to the phosphoglycerate kinase family.</text>
</comment>
<feature type="binding site" evidence="14">
    <location>
        <position position="40"/>
    </location>
    <ligand>
        <name>(2R)-3-phosphoglycerate</name>
        <dbReference type="ChEBI" id="CHEBI:58272"/>
    </ligand>
</feature>
<dbReference type="InterPro" id="IPR001576">
    <property type="entry name" value="Phosphoglycerate_kinase"/>
</dbReference>
<evidence type="ECO:0000313" key="17">
    <source>
        <dbReference type="EMBL" id="OJZ74918.1"/>
    </source>
</evidence>
<keyword evidence="12 13" id="KW-0324">Glycolysis</keyword>
<feature type="binding site" evidence="13">
    <location>
        <position position="162"/>
    </location>
    <ligand>
        <name>substrate</name>
    </ligand>
</feature>
<comment type="subunit">
    <text evidence="4 13">Monomer.</text>
</comment>
<sequence>MAVPNLSDLLAEGVSGRGVLVRSDLNVPLDEEGAITDPGRITASVPTLQALVDAGAKVVVTAHLGRPKNGPDPKLSLAPVAAALGEQLGRHVQLAGDVVGGDALARAEGLTDGDVLLLENIRFDPRETSKDDGERLALARELAELVSPGGAFVSDGFGVVHRKQASVYDVATLLPHYAGKLVAEEIAVLEQLTNSTERPYAVVLGGSKVSDKLGVIESLATKADSIVIGGGMCFTFLAAQGYSVGKSLLEEEMVDTCRNLLETYADVLRLPGDIVVTEKFAADSPPQFVAANAIPDELIGLDIGPGSVKRFAALLSNARTIFWNGPMGVFEFPAYAAGTRGIAEAIVTATGKGAFSVVGGGDSAAAVRALKIPEDAFSHISTGGGASLEYLEGKALPGIEVLGQPQPSGGDA</sequence>
<evidence type="ECO:0000256" key="12">
    <source>
        <dbReference type="ARBA" id="ARBA00023152"/>
    </source>
</evidence>
<comment type="caution">
    <text evidence="17">The sequence shown here is derived from an EMBL/GenBank/DDBJ whole genome shotgun (WGS) entry which is preliminary data.</text>
</comment>
<evidence type="ECO:0000256" key="9">
    <source>
        <dbReference type="ARBA" id="ARBA00022741"/>
    </source>
</evidence>
<evidence type="ECO:0000256" key="1">
    <source>
        <dbReference type="ARBA" id="ARBA00000642"/>
    </source>
</evidence>
<reference evidence="17 18" key="1">
    <citation type="submission" date="2016-11" db="EMBL/GenBank/DDBJ databases">
        <title>Genome sequences of unsequenced Mycobacteria.</title>
        <authorList>
            <person name="Greninger A.L."/>
            <person name="Fang F."/>
            <person name="Jerome K.R."/>
        </authorList>
    </citation>
    <scope>NUCLEOTIDE SEQUENCE [LARGE SCALE GENOMIC DNA]</scope>
    <source>
        <strain evidence="17 18">M11</strain>
    </source>
</reference>
<dbReference type="GO" id="GO:0005524">
    <property type="term" value="F:ATP binding"/>
    <property type="evidence" value="ECO:0007669"/>
    <property type="project" value="UniProtKB-KW"/>
</dbReference>
<dbReference type="RefSeq" id="WP_073872646.1">
    <property type="nucleotide sequence ID" value="NZ_MPNT01000004.1"/>
</dbReference>
<dbReference type="InterPro" id="IPR015911">
    <property type="entry name" value="Phosphoglycerate_kinase_CS"/>
</dbReference>
<dbReference type="GO" id="GO:0006094">
    <property type="term" value="P:gluconeogenesis"/>
    <property type="evidence" value="ECO:0007669"/>
    <property type="project" value="TreeGrafter"/>
</dbReference>
<dbReference type="Pfam" id="PF00162">
    <property type="entry name" value="PGK"/>
    <property type="match status" value="1"/>
</dbReference>
<name>A0A1Q4HZ71_9MYCO</name>
<dbReference type="CDD" id="cd00318">
    <property type="entry name" value="Phosphoglycerate_kinase"/>
    <property type="match status" value="1"/>
</dbReference>
<dbReference type="EC" id="2.7.2.3" evidence="5 13"/>
<dbReference type="PIRSF" id="PIRSF000724">
    <property type="entry name" value="Pgk"/>
    <property type="match status" value="1"/>
</dbReference>
<dbReference type="HAMAP" id="MF_00145">
    <property type="entry name" value="Phosphoglyc_kinase"/>
    <property type="match status" value="1"/>
</dbReference>
<dbReference type="STRING" id="53378.BRW65_06805"/>
<dbReference type="FunFam" id="3.40.50.1260:FF:000006">
    <property type="entry name" value="Phosphoglycerate kinase"/>
    <property type="match status" value="1"/>
</dbReference>
<dbReference type="SUPFAM" id="SSF53748">
    <property type="entry name" value="Phosphoglycerate kinase"/>
    <property type="match status" value="1"/>
</dbReference>
<keyword evidence="9 13" id="KW-0547">Nucleotide-binding</keyword>
<keyword evidence="11 13" id="KW-0067">ATP-binding</keyword>
<dbReference type="UniPathway" id="UPA00109">
    <property type="reaction ID" value="UER00185"/>
</dbReference>
<comment type="subcellular location">
    <subcellularLocation>
        <location evidence="13">Cytoplasm</location>
    </subcellularLocation>
</comment>
<keyword evidence="18" id="KW-1185">Reference proteome</keyword>
<evidence type="ECO:0000256" key="5">
    <source>
        <dbReference type="ARBA" id="ARBA00013061"/>
    </source>
</evidence>
<evidence type="ECO:0000256" key="2">
    <source>
        <dbReference type="ARBA" id="ARBA00004838"/>
    </source>
</evidence>
<evidence type="ECO:0000256" key="7">
    <source>
        <dbReference type="ARBA" id="ARBA00022490"/>
    </source>
</evidence>
<dbReference type="GO" id="GO:0006096">
    <property type="term" value="P:glycolytic process"/>
    <property type="evidence" value="ECO:0007669"/>
    <property type="project" value="UniProtKB-UniRule"/>
</dbReference>
<evidence type="ECO:0000256" key="6">
    <source>
        <dbReference type="ARBA" id="ARBA00016471"/>
    </source>
</evidence>
<dbReference type="Gene3D" id="3.40.50.1260">
    <property type="entry name" value="Phosphoglycerate kinase, N-terminal domain"/>
    <property type="match status" value="2"/>
</dbReference>
<evidence type="ECO:0000256" key="16">
    <source>
        <dbReference type="RuleBase" id="RU000532"/>
    </source>
</evidence>
<evidence type="ECO:0000256" key="13">
    <source>
        <dbReference type="HAMAP-Rule" id="MF_00145"/>
    </source>
</evidence>
<evidence type="ECO:0000256" key="14">
    <source>
        <dbReference type="PIRSR" id="PIRSR000724-1"/>
    </source>
</evidence>
<keyword evidence="10 13" id="KW-0418">Kinase</keyword>
<feature type="binding site" evidence="13 14">
    <location>
        <begin position="24"/>
        <end position="26"/>
    </location>
    <ligand>
        <name>substrate</name>
    </ligand>
</feature>
<feature type="binding site" evidence="14">
    <location>
        <position position="162"/>
    </location>
    <ligand>
        <name>(2R)-3-phosphoglycerate</name>
        <dbReference type="ChEBI" id="CHEBI:58272"/>
    </ligand>
</feature>
<feature type="binding site" evidence="13 15">
    <location>
        <position position="212"/>
    </location>
    <ligand>
        <name>ATP</name>
        <dbReference type="ChEBI" id="CHEBI:30616"/>
    </ligand>
</feature>
<organism evidence="17 18">
    <name type="scientific">Mycobacterium paraffinicum</name>
    <dbReference type="NCBI Taxonomy" id="53378"/>
    <lineage>
        <taxon>Bacteria</taxon>
        <taxon>Bacillati</taxon>
        <taxon>Actinomycetota</taxon>
        <taxon>Actinomycetes</taxon>
        <taxon>Mycobacteriales</taxon>
        <taxon>Mycobacteriaceae</taxon>
        <taxon>Mycobacterium</taxon>
    </lineage>
</organism>
<dbReference type="PANTHER" id="PTHR11406:SF23">
    <property type="entry name" value="PHOSPHOGLYCERATE KINASE 1, CHLOROPLASTIC-RELATED"/>
    <property type="match status" value="1"/>
</dbReference>
<keyword evidence="8 13" id="KW-0808">Transferase</keyword>
<evidence type="ECO:0000256" key="10">
    <source>
        <dbReference type="ARBA" id="ARBA00022777"/>
    </source>
</evidence>
<dbReference type="EMBL" id="MPNT01000004">
    <property type="protein sequence ID" value="OJZ74918.1"/>
    <property type="molecule type" value="Genomic_DNA"/>
</dbReference>
<dbReference type="Proteomes" id="UP000186438">
    <property type="component" value="Unassembled WGS sequence"/>
</dbReference>
<evidence type="ECO:0000256" key="8">
    <source>
        <dbReference type="ARBA" id="ARBA00022679"/>
    </source>
</evidence>
<comment type="catalytic activity">
    <reaction evidence="1 13 16">
        <text>(2R)-3-phosphoglycerate + ATP = (2R)-3-phospho-glyceroyl phosphate + ADP</text>
        <dbReference type="Rhea" id="RHEA:14801"/>
        <dbReference type="ChEBI" id="CHEBI:30616"/>
        <dbReference type="ChEBI" id="CHEBI:57604"/>
        <dbReference type="ChEBI" id="CHEBI:58272"/>
        <dbReference type="ChEBI" id="CHEBI:456216"/>
        <dbReference type="EC" id="2.7.2.3"/>
    </reaction>
</comment>
<dbReference type="InterPro" id="IPR015824">
    <property type="entry name" value="Phosphoglycerate_kinase_N"/>
</dbReference>
<dbReference type="AlphaFoldDB" id="A0A1Q4HZ71"/>
<keyword evidence="7 13" id="KW-0963">Cytoplasm</keyword>
<evidence type="ECO:0000313" key="18">
    <source>
        <dbReference type="Proteomes" id="UP000186438"/>
    </source>
</evidence>